<dbReference type="VEuPathDB" id="ToxoDB:EAH_00033660"/>
<feature type="compositionally biased region" description="Acidic residues" evidence="1">
    <location>
        <begin position="32"/>
        <end position="51"/>
    </location>
</feature>
<gene>
    <name evidence="2" type="ORF">EAH_00033660</name>
</gene>
<dbReference type="OrthoDB" id="10689185at2759"/>
<accession>U6GGM7</accession>
<dbReference type="AlphaFoldDB" id="U6GGM7"/>
<proteinExistence type="predicted"/>
<protein>
    <submittedName>
        <fullName evidence="2">Uncharacterized protein</fullName>
    </submittedName>
</protein>
<dbReference type="EMBL" id="HG670870">
    <property type="protein sequence ID" value="CDI78443.1"/>
    <property type="molecule type" value="Genomic_DNA"/>
</dbReference>
<reference evidence="2" key="1">
    <citation type="submission" date="2013-10" db="EMBL/GenBank/DDBJ databases">
        <title>Genomic analysis of the causative agents of coccidiosis in chickens.</title>
        <authorList>
            <person name="Reid A.J."/>
            <person name="Blake D."/>
            <person name="Billington K."/>
            <person name="Browne H."/>
            <person name="Dunn M."/>
            <person name="Hung S."/>
            <person name="Kawahara F."/>
            <person name="Miranda-Saavedra D."/>
            <person name="Mourier T."/>
            <person name="Nagra H."/>
            <person name="Otto T.D."/>
            <person name="Rawlings N."/>
            <person name="Sanchez A."/>
            <person name="Sanders M."/>
            <person name="Subramaniam C."/>
            <person name="Tay Y."/>
            <person name="Dear P."/>
            <person name="Doerig C."/>
            <person name="Gruber A."/>
            <person name="Parkinson J."/>
            <person name="Shirley M."/>
            <person name="Wan K.L."/>
            <person name="Berriman M."/>
            <person name="Tomley F."/>
            <person name="Pain A."/>
        </authorList>
    </citation>
    <scope>NUCLEOTIDE SEQUENCE [LARGE SCALE GENOMIC DNA]</scope>
    <source>
        <strain evidence="2">Houghton</strain>
    </source>
</reference>
<reference evidence="2" key="2">
    <citation type="submission" date="2013-10" db="EMBL/GenBank/DDBJ databases">
        <authorList>
            <person name="Aslett M."/>
        </authorList>
    </citation>
    <scope>NUCLEOTIDE SEQUENCE [LARGE SCALE GENOMIC DNA]</scope>
    <source>
        <strain evidence="2">Houghton</strain>
    </source>
</reference>
<evidence type="ECO:0000256" key="1">
    <source>
        <dbReference type="SAM" id="MobiDB-lite"/>
    </source>
</evidence>
<dbReference type="GeneID" id="25271436"/>
<feature type="region of interest" description="Disordered" evidence="1">
    <location>
        <begin position="32"/>
        <end position="67"/>
    </location>
</feature>
<sequence length="234" mass="26693">MRPNTANGVCNPRAPCSLCRRNIPLIPLLVEEENEEEEVEEEEEEEEEEEIYQVRRNKQHQQQQQPLLSLQQHRLRRAAAGSIEELEQAEENLGKIERTMRLIINETKENSRSRLVPEETPMHKHYRLQLFTLAEETNNNKLKLACNKSTESTAVQTACPSEAVVQAFPLHGHLLAQVFALVGGESKQRRTVCLVCKEWEETVGLVATVCAPFLFVQLQGLRPPRDGMPPRVIA</sequence>
<evidence type="ECO:0000313" key="3">
    <source>
        <dbReference type="Proteomes" id="UP000018050"/>
    </source>
</evidence>
<organism evidence="2 3">
    <name type="scientific">Eimeria acervulina</name>
    <name type="common">Coccidian parasite</name>
    <dbReference type="NCBI Taxonomy" id="5801"/>
    <lineage>
        <taxon>Eukaryota</taxon>
        <taxon>Sar</taxon>
        <taxon>Alveolata</taxon>
        <taxon>Apicomplexa</taxon>
        <taxon>Conoidasida</taxon>
        <taxon>Coccidia</taxon>
        <taxon>Eucoccidiorida</taxon>
        <taxon>Eimeriorina</taxon>
        <taxon>Eimeriidae</taxon>
        <taxon>Eimeria</taxon>
    </lineage>
</organism>
<keyword evidence="3" id="KW-1185">Reference proteome</keyword>
<dbReference type="Proteomes" id="UP000018050">
    <property type="component" value="Unassembled WGS sequence"/>
</dbReference>
<name>U6GGM7_EIMAC</name>
<evidence type="ECO:0000313" key="2">
    <source>
        <dbReference type="EMBL" id="CDI78443.1"/>
    </source>
</evidence>
<dbReference type="RefSeq" id="XP_013251333.1">
    <property type="nucleotide sequence ID" value="XM_013395879.1"/>
</dbReference>